<evidence type="ECO:0000256" key="3">
    <source>
        <dbReference type="ARBA" id="ARBA00022692"/>
    </source>
</evidence>
<dbReference type="GO" id="GO:0007271">
    <property type="term" value="P:synaptic transmission, cholinergic"/>
    <property type="evidence" value="ECO:0007669"/>
    <property type="project" value="TreeGrafter"/>
</dbReference>
<evidence type="ECO:0000256" key="5">
    <source>
        <dbReference type="ARBA" id="ARBA00022989"/>
    </source>
</evidence>
<gene>
    <name evidence="10" type="ORF">GPUH_LOCUS21650</name>
</gene>
<dbReference type="PANTHER" id="PTHR21723">
    <property type="entry name" value="RESISTANCE TO INHIBITORS OF CHOLINESTERASE PROTEIN 3 RIC3"/>
    <property type="match status" value="1"/>
</dbReference>
<proteinExistence type="inferred from homology"/>
<evidence type="ECO:0000313" key="10">
    <source>
        <dbReference type="EMBL" id="VDN38675.1"/>
    </source>
</evidence>
<evidence type="ECO:0000256" key="8">
    <source>
        <dbReference type="SAM" id="Phobius"/>
    </source>
</evidence>
<evidence type="ECO:0000256" key="4">
    <source>
        <dbReference type="ARBA" id="ARBA00022824"/>
    </source>
</evidence>
<dbReference type="Proteomes" id="UP000271098">
    <property type="component" value="Unassembled WGS sequence"/>
</dbReference>
<keyword evidence="11" id="KW-1185">Reference proteome</keyword>
<feature type="domain" description="Resistance to inhibitors of cholinesterase protein 3 N-terminal" evidence="9">
    <location>
        <begin position="1"/>
        <end position="97"/>
    </location>
</feature>
<dbReference type="GO" id="GO:0045202">
    <property type="term" value="C:synapse"/>
    <property type="evidence" value="ECO:0007669"/>
    <property type="project" value="GOC"/>
</dbReference>
<dbReference type="OrthoDB" id="10070774at2759"/>
<feature type="region of interest" description="Disordered" evidence="7">
    <location>
        <begin position="117"/>
        <end position="136"/>
    </location>
</feature>
<dbReference type="GO" id="GO:0043025">
    <property type="term" value="C:neuronal cell body"/>
    <property type="evidence" value="ECO:0007669"/>
    <property type="project" value="TreeGrafter"/>
</dbReference>
<keyword evidence="5 8" id="KW-1133">Transmembrane helix</keyword>
<dbReference type="Pfam" id="PF15361">
    <property type="entry name" value="RIC3"/>
    <property type="match status" value="1"/>
</dbReference>
<name>A0A183EL07_9BILA</name>
<dbReference type="PANTHER" id="PTHR21723:SF3">
    <property type="entry name" value="PROTEIN RIC-3"/>
    <property type="match status" value="1"/>
</dbReference>
<protein>
    <submittedName>
        <fullName evidence="12">RIC3 domain-containing protein</fullName>
    </submittedName>
</protein>
<keyword evidence="6 8" id="KW-0472">Membrane</keyword>
<evidence type="ECO:0000256" key="2">
    <source>
        <dbReference type="ARBA" id="ARBA00008538"/>
    </source>
</evidence>
<evidence type="ECO:0000256" key="6">
    <source>
        <dbReference type="ARBA" id="ARBA00023136"/>
    </source>
</evidence>
<evidence type="ECO:0000259" key="9">
    <source>
        <dbReference type="Pfam" id="PF15361"/>
    </source>
</evidence>
<evidence type="ECO:0000256" key="7">
    <source>
        <dbReference type="SAM" id="MobiDB-lite"/>
    </source>
</evidence>
<dbReference type="AlphaFoldDB" id="A0A183EL07"/>
<feature type="region of interest" description="Disordered" evidence="7">
    <location>
        <begin position="47"/>
        <end position="79"/>
    </location>
</feature>
<sequence length="168" mass="19121">MRMATSQPEMSAPSTSKGMFAWMLPIYTVGVVAFLIYTLVKSKKKRRSRSKHHYSSTESETDDYAQTEGRTSIGHRKLKGLQERLRQTELAMEKILEQLNTISAENATANVAKEDLTNEADQTEASKQQSSLQDGKTEQYLRDLEKASTFIILEKFFQTLPRTMCGWS</sequence>
<dbReference type="GO" id="GO:0034394">
    <property type="term" value="P:protein localization to cell surface"/>
    <property type="evidence" value="ECO:0007669"/>
    <property type="project" value="TreeGrafter"/>
</dbReference>
<dbReference type="WBParaSite" id="GPUH_0002167501-mRNA-1">
    <property type="protein sequence ID" value="GPUH_0002167501-mRNA-1"/>
    <property type="gene ID" value="GPUH_0002167501"/>
</dbReference>
<comment type="subcellular location">
    <subcellularLocation>
        <location evidence="1">Endoplasmic reticulum membrane</location>
    </subcellularLocation>
</comment>
<keyword evidence="4" id="KW-0256">Endoplasmic reticulum</keyword>
<feature type="compositionally biased region" description="Polar residues" evidence="7">
    <location>
        <begin position="123"/>
        <end position="134"/>
    </location>
</feature>
<accession>A0A183EL07</accession>
<dbReference type="GO" id="GO:0043005">
    <property type="term" value="C:neuron projection"/>
    <property type="evidence" value="ECO:0007669"/>
    <property type="project" value="TreeGrafter"/>
</dbReference>
<evidence type="ECO:0000313" key="11">
    <source>
        <dbReference type="Proteomes" id="UP000271098"/>
    </source>
</evidence>
<reference evidence="10 11" key="2">
    <citation type="submission" date="2018-11" db="EMBL/GenBank/DDBJ databases">
        <authorList>
            <consortium name="Pathogen Informatics"/>
        </authorList>
    </citation>
    <scope>NUCLEOTIDE SEQUENCE [LARGE SCALE GENOMIC DNA]</scope>
</reference>
<keyword evidence="3 8" id="KW-0812">Transmembrane</keyword>
<dbReference type="InterPro" id="IPR032763">
    <property type="entry name" value="RIC3_N"/>
</dbReference>
<comment type="similarity">
    <text evidence="2">Belongs to the ric-3 family.</text>
</comment>
<feature type="transmembrane region" description="Helical" evidence="8">
    <location>
        <begin position="20"/>
        <end position="40"/>
    </location>
</feature>
<reference evidence="12" key="1">
    <citation type="submission" date="2016-06" db="UniProtKB">
        <authorList>
            <consortium name="WormBaseParasite"/>
        </authorList>
    </citation>
    <scope>IDENTIFICATION</scope>
</reference>
<dbReference type="EMBL" id="UYRT01093134">
    <property type="protein sequence ID" value="VDN38675.1"/>
    <property type="molecule type" value="Genomic_DNA"/>
</dbReference>
<evidence type="ECO:0000256" key="1">
    <source>
        <dbReference type="ARBA" id="ARBA00004586"/>
    </source>
</evidence>
<dbReference type="InterPro" id="IPR026160">
    <property type="entry name" value="Ric3"/>
</dbReference>
<evidence type="ECO:0000313" key="12">
    <source>
        <dbReference type="WBParaSite" id="GPUH_0002167501-mRNA-1"/>
    </source>
</evidence>
<dbReference type="GO" id="GO:0005789">
    <property type="term" value="C:endoplasmic reticulum membrane"/>
    <property type="evidence" value="ECO:0007669"/>
    <property type="project" value="UniProtKB-SubCell"/>
</dbReference>
<organism evidence="12">
    <name type="scientific">Gongylonema pulchrum</name>
    <dbReference type="NCBI Taxonomy" id="637853"/>
    <lineage>
        <taxon>Eukaryota</taxon>
        <taxon>Metazoa</taxon>
        <taxon>Ecdysozoa</taxon>
        <taxon>Nematoda</taxon>
        <taxon>Chromadorea</taxon>
        <taxon>Rhabditida</taxon>
        <taxon>Spirurina</taxon>
        <taxon>Spiruromorpha</taxon>
        <taxon>Spiruroidea</taxon>
        <taxon>Gongylonematidae</taxon>
        <taxon>Gongylonema</taxon>
    </lineage>
</organism>